<dbReference type="InterPro" id="IPR055469">
    <property type="entry name" value="DUF7041"/>
</dbReference>
<feature type="region of interest" description="Disordered" evidence="1">
    <location>
        <begin position="204"/>
        <end position="231"/>
    </location>
</feature>
<proteinExistence type="predicted"/>
<evidence type="ECO:0000256" key="1">
    <source>
        <dbReference type="SAM" id="MobiDB-lite"/>
    </source>
</evidence>
<protein>
    <submittedName>
        <fullName evidence="3">Putative tick transposon</fullName>
    </submittedName>
</protein>
<dbReference type="PANTHER" id="PTHR33327:SF3">
    <property type="entry name" value="RNA-DIRECTED DNA POLYMERASE"/>
    <property type="match status" value="1"/>
</dbReference>
<dbReference type="AlphaFoldDB" id="A0A6B0V666"/>
<dbReference type="Pfam" id="PF23055">
    <property type="entry name" value="DUF7041"/>
    <property type="match status" value="1"/>
</dbReference>
<evidence type="ECO:0000313" key="3">
    <source>
        <dbReference type="EMBL" id="MXU97304.1"/>
    </source>
</evidence>
<evidence type="ECO:0000259" key="2">
    <source>
        <dbReference type="Pfam" id="PF23055"/>
    </source>
</evidence>
<feature type="domain" description="DUF7041" evidence="2">
    <location>
        <begin position="18"/>
        <end position="101"/>
    </location>
</feature>
<dbReference type="EMBL" id="GIFC01015221">
    <property type="protein sequence ID" value="MXU97304.1"/>
    <property type="molecule type" value="Transcribed_RNA"/>
</dbReference>
<accession>A0A6B0V666</accession>
<reference evidence="3" key="1">
    <citation type="submission" date="2019-12" db="EMBL/GenBank/DDBJ databases">
        <title>An insight into the sialome of adult female Ixodes ricinus ticks feeding for 6 days.</title>
        <authorList>
            <person name="Perner J."/>
            <person name="Ribeiro J.M.C."/>
        </authorList>
    </citation>
    <scope>NUCLEOTIDE SEQUENCE</scope>
    <source>
        <strain evidence="3">Semi-engorged</strain>
        <tissue evidence="3">Salivary glands</tissue>
    </source>
</reference>
<feature type="compositionally biased region" description="Basic residues" evidence="1">
    <location>
        <begin position="207"/>
        <end position="222"/>
    </location>
</feature>
<sequence>MPDEEPVSSTVSAVALKLPPFWPADPQLWFVQVESQFATRRITADMTKFHHVVSSLSPTIATEVRDLLLTPPAVDAYSTLKAQLIRRTSASEEKRLQQLLTAEELGDRTPTQLLRRMEQLLGDKATTIDESLLRELFLQRLPSNVRMVLASAGDIGLAELADKIMEVSTPAPNISAAHTRSSPDEVRELRAEVARLADLVAKLQAPRGRRASRGRSPARRQSRSSSRTDSGECWYHQRFGAEALKCKPPCTQAENEKAEH</sequence>
<organism evidence="3">
    <name type="scientific">Ixodes ricinus</name>
    <name type="common">Common tick</name>
    <name type="synonym">Acarus ricinus</name>
    <dbReference type="NCBI Taxonomy" id="34613"/>
    <lineage>
        <taxon>Eukaryota</taxon>
        <taxon>Metazoa</taxon>
        <taxon>Ecdysozoa</taxon>
        <taxon>Arthropoda</taxon>
        <taxon>Chelicerata</taxon>
        <taxon>Arachnida</taxon>
        <taxon>Acari</taxon>
        <taxon>Parasitiformes</taxon>
        <taxon>Ixodida</taxon>
        <taxon>Ixodoidea</taxon>
        <taxon>Ixodidae</taxon>
        <taxon>Ixodinae</taxon>
        <taxon>Ixodes</taxon>
    </lineage>
</organism>
<dbReference type="PANTHER" id="PTHR33327">
    <property type="entry name" value="ENDONUCLEASE"/>
    <property type="match status" value="1"/>
</dbReference>
<name>A0A6B0V666_IXORI</name>